<evidence type="ECO:0008006" key="10">
    <source>
        <dbReference type="Google" id="ProtNLM"/>
    </source>
</evidence>
<keyword evidence="9" id="KW-1185">Reference proteome</keyword>
<dbReference type="Pfam" id="PF11715">
    <property type="entry name" value="Beta-prop_Nup120_160"/>
    <property type="match status" value="1"/>
</dbReference>
<comment type="subcellular location">
    <subcellularLocation>
        <location evidence="1">Nucleus</location>
    </subcellularLocation>
</comment>
<keyword evidence="3" id="KW-0539">Nucleus</keyword>
<keyword evidence="2" id="KW-0813">Transport</keyword>
<dbReference type="EMBL" id="JABFTP020000021">
    <property type="protein sequence ID" value="KAL3269609.1"/>
    <property type="molecule type" value="Genomic_DNA"/>
</dbReference>
<dbReference type="Proteomes" id="UP001516400">
    <property type="component" value="Unassembled WGS sequence"/>
</dbReference>
<dbReference type="InterPro" id="IPR021717">
    <property type="entry name" value="Nucleoporin_Nup160"/>
</dbReference>
<evidence type="ECO:0000259" key="6">
    <source>
        <dbReference type="Pfam" id="PF23347"/>
    </source>
</evidence>
<evidence type="ECO:0000259" key="7">
    <source>
        <dbReference type="Pfam" id="PF23354"/>
    </source>
</evidence>
<dbReference type="PANTHER" id="PTHR21286:SF0">
    <property type="entry name" value="NUCLEAR PORE COMPLEX PROTEIN NUP160"/>
    <property type="match status" value="1"/>
</dbReference>
<dbReference type="InterPro" id="IPR056547">
    <property type="entry name" value="NUP160_helical"/>
</dbReference>
<feature type="domain" description="NUP160 C-terminal TPR" evidence="6">
    <location>
        <begin position="1126"/>
        <end position="1381"/>
    </location>
</feature>
<evidence type="ECO:0000313" key="9">
    <source>
        <dbReference type="Proteomes" id="UP001516400"/>
    </source>
</evidence>
<dbReference type="PANTHER" id="PTHR21286">
    <property type="entry name" value="NUCLEAR PORE COMPLEX PROTEIN NUP160"/>
    <property type="match status" value="1"/>
</dbReference>
<feature type="domain" description="Nucleoporin Nup120/160 beta-propeller" evidence="4">
    <location>
        <begin position="60"/>
        <end position="535"/>
    </location>
</feature>
<dbReference type="InterPro" id="IPR056535">
    <property type="entry name" value="TPR_NUP160_M"/>
</dbReference>
<dbReference type="GO" id="GO:0005643">
    <property type="term" value="C:nuclear pore"/>
    <property type="evidence" value="ECO:0007669"/>
    <property type="project" value="UniProtKB-ARBA"/>
</dbReference>
<evidence type="ECO:0000256" key="3">
    <source>
        <dbReference type="ARBA" id="ARBA00023242"/>
    </source>
</evidence>
<reference evidence="8 9" key="1">
    <citation type="journal article" date="2021" name="BMC Biol.">
        <title>Horizontally acquired antibacterial genes associated with adaptive radiation of ladybird beetles.</title>
        <authorList>
            <person name="Li H.S."/>
            <person name="Tang X.F."/>
            <person name="Huang Y.H."/>
            <person name="Xu Z.Y."/>
            <person name="Chen M.L."/>
            <person name="Du X.Y."/>
            <person name="Qiu B.Y."/>
            <person name="Chen P.T."/>
            <person name="Zhang W."/>
            <person name="Slipinski A."/>
            <person name="Escalona H.E."/>
            <person name="Waterhouse R.M."/>
            <person name="Zwick A."/>
            <person name="Pang H."/>
        </authorList>
    </citation>
    <scope>NUCLEOTIDE SEQUENCE [LARGE SCALE GENOMIC DNA]</scope>
    <source>
        <strain evidence="8">SYSU2018</strain>
    </source>
</reference>
<protein>
    <recommendedName>
        <fullName evidence="10">Nuclear pore complex protein Nup160 homolog</fullName>
    </recommendedName>
</protein>
<organism evidence="8 9">
    <name type="scientific">Cryptolaemus montrouzieri</name>
    <dbReference type="NCBI Taxonomy" id="559131"/>
    <lineage>
        <taxon>Eukaryota</taxon>
        <taxon>Metazoa</taxon>
        <taxon>Ecdysozoa</taxon>
        <taxon>Arthropoda</taxon>
        <taxon>Hexapoda</taxon>
        <taxon>Insecta</taxon>
        <taxon>Pterygota</taxon>
        <taxon>Neoptera</taxon>
        <taxon>Endopterygota</taxon>
        <taxon>Coleoptera</taxon>
        <taxon>Polyphaga</taxon>
        <taxon>Cucujiformia</taxon>
        <taxon>Coccinelloidea</taxon>
        <taxon>Coccinellidae</taxon>
        <taxon>Scymninae</taxon>
        <taxon>Scymnini</taxon>
        <taxon>Cryptolaemus</taxon>
    </lineage>
</organism>
<dbReference type="GO" id="GO:0006913">
    <property type="term" value="P:nucleocytoplasmic transport"/>
    <property type="evidence" value="ECO:0007669"/>
    <property type="project" value="UniProtKB-ARBA"/>
</dbReference>
<dbReference type="Pfam" id="PF23345">
    <property type="entry name" value="NUP160_helical"/>
    <property type="match status" value="1"/>
</dbReference>
<gene>
    <name evidence="8" type="ORF">HHI36_008672</name>
</gene>
<feature type="domain" description="NUP160 middle TPR" evidence="7">
    <location>
        <begin position="816"/>
        <end position="1081"/>
    </location>
</feature>
<evidence type="ECO:0000259" key="5">
    <source>
        <dbReference type="Pfam" id="PF23345"/>
    </source>
</evidence>
<dbReference type="Pfam" id="PF23347">
    <property type="entry name" value="TPR_Nup160_C"/>
    <property type="match status" value="1"/>
</dbReference>
<evidence type="ECO:0000313" key="8">
    <source>
        <dbReference type="EMBL" id="KAL3269609.1"/>
    </source>
</evidence>
<sequence length="1386" mass="159199">MSEYLLSHREVIPDQISSEIWKEINLNTGGTQSILQDIKFIDKANGFCYKDSSKHFTRNRFIYWRISNDILELVEHSLDINLKGNRIRYKFIDTPILDGVSVHESRDSVIVLVPTVCSVHRLMFPHPKRFHKSDDLLGIHSDISAHSIFCDANDIDGRNSCYIFTGPSSANSQLPYLASSTMSFDDDEAIFILVYPSGEILLVRQSIDGQNYSLELKTESMVPKFLSGLAEKLRSKTNDGDNVVSIVLHSIGLETYAITLTRDAHLKFWSCTKFQCVAVINIMSETGDYSSNPLQGAQNHMLHKAVDAVDENCLLATFLSNQNKFHILRPIFDGGQIRIVRIHSLYAPENDLIDISLTMSRIWSVWRSEAGDCKVYSTCLHYGESDVRDWTPVILEDPPESQPPLLDGESDPSHIYLEYIFHPGRFPLHIINKALNTYKRSTIMTDLNLSPATLKQRIAMAVHNEIQKELKETEVSYDEYLQCASWCWERFYSCCEQYHAAGLKPLGILLLPGVSGAVLLKKSTFSFFRPLDTLEYMLLCSENMSEYQFLQQSGLSEDIDLIPDVMSLMKVIVYLNQQMSEVFGYTFENELLKLRFPDVIMAELLDKIQAEMDSEFTSQISTMLSECRDLYQAMHKLMELIRDAHYIMDKEERRCNNTLVYLFTSQLGVSVVAQCLHQQAQTRFTICRNLLLICNILLKRQELPWEVLEAIRSVCLPEIVVLTQASYVIYWLSGLPALPVLSNESLLRRLAPLKLSPVFNLRNNNNYVVSVLALFIGSTGGYVGHKKFAHIKDTSDIQHWHNSLLPYLSHLFHIIWPVSGCPVLGEWLLSSGQHVWLREYVRLQKNWCEWNSCTRNFLLACSFLLTSENYKARELFELSAKGIFTDQFLSQKILKNSKDDPTKAHVTYYLKVIQLFELNNADDYAIRIANTALSKVSPDDPLAATLYSIKFKHHLKLKHYTYAYDALNSNPDEERKRDNLRDLVKSLLDGKELNTLITFNYGELEELFHEILLSRARAVDVVDNIFYDFLYCYHVKRGPPYFLQAGSVMYEQAFRLSCNNNIEALEKQVKCYLASLNILRLCKKEHVRVLRPKDTEGEVSVRPTQMEASSESTQIALKNQVEVVGLEDIKIEYEFACAKLKLARYCPQTYDNFAITNPNELLVALVSCGLYQVALKLCKSLDLRYDLVFDHLTGQCILLTEDENPDVHRWKWLIKNDTQDLLINNNNPADVAWLFLQELLEQYEEPGLTTLHKVICAKIIQMGVFIPYWLYSAYKIRNAAELLRLLHRSGRLEEAIDIAKGYMLAIMGHGKEYYGLETSICPTGPVVYCPVGSINNLILELEMQIKHGNEEFAKDYEFLRSLFLKYLETTVRISNEMCKYKYSLVK</sequence>
<comment type="caution">
    <text evidence="8">The sequence shown here is derived from an EMBL/GenBank/DDBJ whole genome shotgun (WGS) entry which is preliminary data.</text>
</comment>
<name>A0ABD2MT87_9CUCU</name>
<feature type="domain" description="NUP160 helical" evidence="5">
    <location>
        <begin position="558"/>
        <end position="775"/>
    </location>
</feature>
<evidence type="ECO:0000259" key="4">
    <source>
        <dbReference type="Pfam" id="PF11715"/>
    </source>
</evidence>
<proteinExistence type="predicted"/>
<accession>A0ABD2MT87</accession>
<evidence type="ECO:0000256" key="1">
    <source>
        <dbReference type="ARBA" id="ARBA00004123"/>
    </source>
</evidence>
<dbReference type="InterPro" id="IPR056536">
    <property type="entry name" value="TPR_NUP160_C"/>
</dbReference>
<evidence type="ECO:0000256" key="2">
    <source>
        <dbReference type="ARBA" id="ARBA00022448"/>
    </source>
</evidence>
<dbReference type="InterPro" id="IPR059141">
    <property type="entry name" value="Beta-prop_Nup120_160"/>
</dbReference>
<dbReference type="Pfam" id="PF23354">
    <property type="entry name" value="TPR_NUP160_120_M"/>
    <property type="match status" value="1"/>
</dbReference>